<comment type="caution">
    <text evidence="1">The sequence shown here is derived from an EMBL/GenBank/DDBJ whole genome shotgun (WGS) entry which is preliminary data.</text>
</comment>
<accession>F9RP61</accession>
<gene>
    <name evidence="1" type="ORF">VIS19158_14002</name>
</gene>
<name>F9RP61_9VIBR</name>
<dbReference type="Proteomes" id="UP000004349">
    <property type="component" value="Unassembled WGS sequence"/>
</dbReference>
<evidence type="ECO:0000313" key="1">
    <source>
        <dbReference type="EMBL" id="EGU35912.1"/>
    </source>
</evidence>
<dbReference type="AlphaFoldDB" id="F9RP61"/>
<proteinExistence type="predicted"/>
<protein>
    <submittedName>
        <fullName evidence="1">Uncharacterized protein</fullName>
    </submittedName>
</protein>
<evidence type="ECO:0000313" key="2">
    <source>
        <dbReference type="Proteomes" id="UP000004349"/>
    </source>
</evidence>
<reference evidence="1 2" key="1">
    <citation type="journal article" date="2012" name="Int. J. Syst. Evol. Microbiol.">
        <title>Vibrio caribbeanicus sp. nov., isolated from the marine sponge Scleritoderma cyanea.</title>
        <authorList>
            <person name="Hoffmann M."/>
            <person name="Monday S.R."/>
            <person name="Allard M.W."/>
            <person name="Strain E.A."/>
            <person name="Whittaker P."/>
            <person name="Naum M."/>
            <person name="McCarthy P.J."/>
            <person name="Lopez J.V."/>
            <person name="Fischer M."/>
            <person name="Brown E.W."/>
        </authorList>
    </citation>
    <scope>NUCLEOTIDE SEQUENCE [LARGE SCALE GENOMIC DNA]</scope>
    <source>
        <strain evidence="1 2">LMG 19158</strain>
    </source>
</reference>
<organism evidence="1 2">
    <name type="scientific">Vibrio scophthalmi LMG 19158</name>
    <dbReference type="NCBI Taxonomy" id="870967"/>
    <lineage>
        <taxon>Bacteria</taxon>
        <taxon>Pseudomonadati</taxon>
        <taxon>Pseudomonadota</taxon>
        <taxon>Gammaproteobacteria</taxon>
        <taxon>Vibrionales</taxon>
        <taxon>Vibrionaceae</taxon>
        <taxon>Vibrio</taxon>
    </lineage>
</organism>
<dbReference type="EMBL" id="AFWE01000135">
    <property type="protein sequence ID" value="EGU35912.1"/>
    <property type="molecule type" value="Genomic_DNA"/>
</dbReference>
<sequence length="102" mass="12099">MFENDRHKTFTESVRKHEQEKTQSEFKALYSFCNYVDSEFRRKLEPTFAFETVSREGFSSCRFLIEYKKTPAILTLIVSCGTGTELFNDVYTCQVRKYLTLH</sequence>